<organism evidence="22 23">
    <name type="scientific">Caulifigura coniformis</name>
    <dbReference type="NCBI Taxonomy" id="2527983"/>
    <lineage>
        <taxon>Bacteria</taxon>
        <taxon>Pseudomonadati</taxon>
        <taxon>Planctomycetota</taxon>
        <taxon>Planctomycetia</taxon>
        <taxon>Planctomycetales</taxon>
        <taxon>Planctomycetaceae</taxon>
        <taxon>Caulifigura</taxon>
    </lineage>
</organism>
<feature type="binding site" evidence="19">
    <location>
        <position position="275"/>
    </location>
    <ligand>
        <name>Zn(2+)</name>
        <dbReference type="ChEBI" id="CHEBI:29105"/>
    </ligand>
</feature>
<dbReference type="Pfam" id="PF24621">
    <property type="entry name" value="DHQS_C"/>
    <property type="match status" value="1"/>
</dbReference>
<keyword evidence="12 19" id="KW-0479">Metal-binding</keyword>
<evidence type="ECO:0000256" key="13">
    <source>
        <dbReference type="ARBA" id="ARBA00022741"/>
    </source>
</evidence>
<dbReference type="FunCoup" id="A0A517S9M4">
    <property type="interactions" value="522"/>
</dbReference>
<evidence type="ECO:0000256" key="3">
    <source>
        <dbReference type="ARBA" id="ARBA00001947"/>
    </source>
</evidence>
<feature type="domain" description="3-dehydroquinate synthase N-terminal" evidence="20">
    <location>
        <begin position="78"/>
        <end position="189"/>
    </location>
</feature>
<comment type="cofactor">
    <cofactor evidence="19">
        <name>Co(2+)</name>
        <dbReference type="ChEBI" id="CHEBI:48828"/>
    </cofactor>
    <cofactor evidence="19">
        <name>Zn(2+)</name>
        <dbReference type="ChEBI" id="CHEBI:29105"/>
    </cofactor>
    <text evidence="19">Binds 1 divalent metal cation per subunit. Can use either Co(2+) or Zn(2+).</text>
</comment>
<dbReference type="GO" id="GO:0005737">
    <property type="term" value="C:cytoplasm"/>
    <property type="evidence" value="ECO:0007669"/>
    <property type="project" value="UniProtKB-SubCell"/>
</dbReference>
<dbReference type="KEGG" id="ccos:Pan44_08400"/>
<dbReference type="InterPro" id="IPR030960">
    <property type="entry name" value="DHQS/DOIS_N"/>
</dbReference>
<keyword evidence="18 19" id="KW-0170">Cobalt</keyword>
<evidence type="ECO:0000256" key="15">
    <source>
        <dbReference type="ARBA" id="ARBA00023027"/>
    </source>
</evidence>
<evidence type="ECO:0000256" key="19">
    <source>
        <dbReference type="HAMAP-Rule" id="MF_00110"/>
    </source>
</evidence>
<comment type="function">
    <text evidence="4 19">Catalyzes the conversion of 3-deoxy-D-arabino-heptulosonate 7-phosphate (DAHP) to dehydroquinate (DHQ).</text>
</comment>
<evidence type="ECO:0000256" key="9">
    <source>
        <dbReference type="ARBA" id="ARBA00017684"/>
    </source>
</evidence>
<dbReference type="GO" id="GO:0009073">
    <property type="term" value="P:aromatic amino acid family biosynthetic process"/>
    <property type="evidence" value="ECO:0007669"/>
    <property type="project" value="UniProtKB-KW"/>
</dbReference>
<comment type="similarity">
    <text evidence="7 19">Belongs to the sugar phosphate cyclases superfamily. Dehydroquinate synthase family.</text>
</comment>
<dbReference type="FunFam" id="3.40.50.1970:FF:000007">
    <property type="entry name" value="Pentafunctional AROM polypeptide"/>
    <property type="match status" value="1"/>
</dbReference>
<feature type="binding site" evidence="19">
    <location>
        <position position="258"/>
    </location>
    <ligand>
        <name>Zn(2+)</name>
        <dbReference type="ChEBI" id="CHEBI:29105"/>
    </ligand>
</feature>
<evidence type="ECO:0000256" key="16">
    <source>
        <dbReference type="ARBA" id="ARBA00023141"/>
    </source>
</evidence>
<keyword evidence="10 19" id="KW-0963">Cytoplasm</keyword>
<dbReference type="Pfam" id="PF01761">
    <property type="entry name" value="DHQ_synthase"/>
    <property type="match status" value="1"/>
</dbReference>
<keyword evidence="16 19" id="KW-0057">Aromatic amino acid biosynthesis</keyword>
<evidence type="ECO:0000256" key="11">
    <source>
        <dbReference type="ARBA" id="ARBA00022605"/>
    </source>
</evidence>
<feature type="binding site" evidence="19">
    <location>
        <position position="194"/>
    </location>
    <ligand>
        <name>Zn(2+)</name>
        <dbReference type="ChEBI" id="CHEBI:29105"/>
    </ligand>
</feature>
<evidence type="ECO:0000313" key="23">
    <source>
        <dbReference type="Proteomes" id="UP000315700"/>
    </source>
</evidence>
<feature type="binding site" evidence="19">
    <location>
        <position position="152"/>
    </location>
    <ligand>
        <name>NAD(+)</name>
        <dbReference type="ChEBI" id="CHEBI:57540"/>
    </ligand>
</feature>
<evidence type="ECO:0000256" key="7">
    <source>
        <dbReference type="ARBA" id="ARBA00005412"/>
    </source>
</evidence>
<evidence type="ECO:0000256" key="8">
    <source>
        <dbReference type="ARBA" id="ARBA00013031"/>
    </source>
</evidence>
<evidence type="ECO:0000256" key="12">
    <source>
        <dbReference type="ARBA" id="ARBA00022723"/>
    </source>
</evidence>
<dbReference type="InterPro" id="IPR050071">
    <property type="entry name" value="Dehydroquinate_synthase"/>
</dbReference>
<evidence type="ECO:0000256" key="4">
    <source>
        <dbReference type="ARBA" id="ARBA00003485"/>
    </source>
</evidence>
<evidence type="ECO:0000256" key="14">
    <source>
        <dbReference type="ARBA" id="ARBA00022833"/>
    </source>
</evidence>
<comment type="pathway">
    <text evidence="6 19">Metabolic intermediate biosynthesis; chorismate biosynthesis; chorismate from D-erythrose 4-phosphate and phosphoenolpyruvate: step 2/7.</text>
</comment>
<comment type="cofactor">
    <cofactor evidence="2 19">
        <name>NAD(+)</name>
        <dbReference type="ChEBI" id="CHEBI:57540"/>
    </cofactor>
</comment>
<comment type="subcellular location">
    <subcellularLocation>
        <location evidence="5 19">Cytoplasm</location>
    </subcellularLocation>
</comment>
<dbReference type="UniPathway" id="UPA00053">
    <property type="reaction ID" value="UER00085"/>
</dbReference>
<evidence type="ECO:0000256" key="6">
    <source>
        <dbReference type="ARBA" id="ARBA00004661"/>
    </source>
</evidence>
<evidence type="ECO:0000256" key="1">
    <source>
        <dbReference type="ARBA" id="ARBA00001393"/>
    </source>
</evidence>
<feature type="domain" description="3-dehydroquinate synthase C-terminal" evidence="21">
    <location>
        <begin position="191"/>
        <end position="338"/>
    </location>
</feature>
<evidence type="ECO:0000256" key="18">
    <source>
        <dbReference type="ARBA" id="ARBA00023285"/>
    </source>
</evidence>
<dbReference type="EC" id="4.2.3.4" evidence="8 19"/>
<dbReference type="Gene3D" id="3.40.50.1970">
    <property type="match status" value="1"/>
</dbReference>
<reference evidence="22 23" key="1">
    <citation type="submission" date="2019-02" db="EMBL/GenBank/DDBJ databases">
        <title>Deep-cultivation of Planctomycetes and their phenomic and genomic characterization uncovers novel biology.</title>
        <authorList>
            <person name="Wiegand S."/>
            <person name="Jogler M."/>
            <person name="Boedeker C."/>
            <person name="Pinto D."/>
            <person name="Vollmers J."/>
            <person name="Rivas-Marin E."/>
            <person name="Kohn T."/>
            <person name="Peeters S.H."/>
            <person name="Heuer A."/>
            <person name="Rast P."/>
            <person name="Oberbeckmann S."/>
            <person name="Bunk B."/>
            <person name="Jeske O."/>
            <person name="Meyerdierks A."/>
            <person name="Storesund J.E."/>
            <person name="Kallscheuer N."/>
            <person name="Luecker S."/>
            <person name="Lage O.M."/>
            <person name="Pohl T."/>
            <person name="Merkel B.J."/>
            <person name="Hornburger P."/>
            <person name="Mueller R.-W."/>
            <person name="Bruemmer F."/>
            <person name="Labrenz M."/>
            <person name="Spormann A.M."/>
            <person name="Op den Camp H."/>
            <person name="Overmann J."/>
            <person name="Amann R."/>
            <person name="Jetten M.S.M."/>
            <person name="Mascher T."/>
            <person name="Medema M.H."/>
            <person name="Devos D.P."/>
            <person name="Kaster A.-K."/>
            <person name="Ovreas L."/>
            <person name="Rohde M."/>
            <person name="Galperin M.Y."/>
            <person name="Jogler C."/>
        </authorList>
    </citation>
    <scope>NUCLEOTIDE SEQUENCE [LARGE SCALE GENOMIC DNA]</scope>
    <source>
        <strain evidence="22 23">Pan44</strain>
    </source>
</reference>
<dbReference type="InterPro" id="IPR056179">
    <property type="entry name" value="DHQS_C"/>
</dbReference>
<comment type="caution">
    <text evidence="19">Lacks conserved residue(s) required for the propagation of feature annotation.</text>
</comment>
<dbReference type="PANTHER" id="PTHR43622">
    <property type="entry name" value="3-DEHYDROQUINATE SYNTHASE"/>
    <property type="match status" value="1"/>
</dbReference>
<protein>
    <recommendedName>
        <fullName evidence="9 19">3-dehydroquinate synthase</fullName>
        <shortName evidence="19">DHQS</shortName>
        <ecNumber evidence="8 19">4.2.3.4</ecNumber>
    </recommendedName>
</protein>
<dbReference type="CDD" id="cd08195">
    <property type="entry name" value="DHQS"/>
    <property type="match status" value="1"/>
</dbReference>
<dbReference type="Proteomes" id="UP000315700">
    <property type="component" value="Chromosome"/>
</dbReference>
<evidence type="ECO:0000256" key="17">
    <source>
        <dbReference type="ARBA" id="ARBA00023239"/>
    </source>
</evidence>
<keyword evidence="11 19" id="KW-0028">Amino-acid biosynthesis</keyword>
<gene>
    <name evidence="22" type="primary">aroB_1</name>
    <name evidence="19" type="synonym">aroB</name>
    <name evidence="22" type="ORF">Pan44_08400</name>
</gene>
<keyword evidence="23" id="KW-1185">Reference proteome</keyword>
<evidence type="ECO:0000259" key="20">
    <source>
        <dbReference type="Pfam" id="PF01761"/>
    </source>
</evidence>
<dbReference type="GO" id="GO:0009423">
    <property type="term" value="P:chorismate biosynthetic process"/>
    <property type="evidence" value="ECO:0007669"/>
    <property type="project" value="UniProtKB-UniRule"/>
</dbReference>
<feature type="binding site" evidence="19">
    <location>
        <position position="161"/>
    </location>
    <ligand>
        <name>NAD(+)</name>
        <dbReference type="ChEBI" id="CHEBI:57540"/>
    </ligand>
</feature>
<dbReference type="PANTHER" id="PTHR43622:SF7">
    <property type="entry name" value="3-DEHYDROQUINATE SYNTHASE, CHLOROPLASTIC"/>
    <property type="match status" value="1"/>
</dbReference>
<comment type="catalytic activity">
    <reaction evidence="1 19">
        <text>7-phospho-2-dehydro-3-deoxy-D-arabino-heptonate = 3-dehydroquinate + phosphate</text>
        <dbReference type="Rhea" id="RHEA:21968"/>
        <dbReference type="ChEBI" id="CHEBI:32364"/>
        <dbReference type="ChEBI" id="CHEBI:43474"/>
        <dbReference type="ChEBI" id="CHEBI:58394"/>
        <dbReference type="EC" id="4.2.3.4"/>
    </reaction>
</comment>
<dbReference type="InterPro" id="IPR030963">
    <property type="entry name" value="DHQ_synth_fam"/>
</dbReference>
<dbReference type="InterPro" id="IPR016037">
    <property type="entry name" value="DHQ_synth_AroB"/>
</dbReference>
<sequence>MSASEIVHVSLGERSYDIVLGQDLIANAAAAINPWLAEKGLGKGTARGVVIADRNVSGHARVVANHLQAAGWDISVAEVDPGEASKNLGMASRLYDALVQLKTDRKTAIIAVGGGVIGDLAGFVAATFNRGLPFIQIPTTLLADVDSSVGGKVGINHPSAKNLIGAFHQPFGVLIDTDCLKTLPRREYRSGLAEVVKYGVILDADFFGWLEQNAEALLEQQPGPLRHAIARSCQLKAMVVEQDEFERTGLRAALNYGHTYAHAFEALAGYGELLHGEAVSIGMVCASRLAERLGRIPAEMTARQIELLKRCELPVAIPENLKVRGPELVECMRLDKKSVAGKLRFVLPTKLGHVELVEGIDEAEVLAVIEAC</sequence>
<dbReference type="RefSeq" id="WP_231754220.1">
    <property type="nucleotide sequence ID" value="NZ_CP036271.1"/>
</dbReference>
<dbReference type="Gene3D" id="1.20.1090.10">
    <property type="entry name" value="Dehydroquinate synthase-like - alpha domain"/>
    <property type="match status" value="1"/>
</dbReference>
<dbReference type="GO" id="GO:0046872">
    <property type="term" value="F:metal ion binding"/>
    <property type="evidence" value="ECO:0007669"/>
    <property type="project" value="UniProtKB-KW"/>
</dbReference>
<keyword evidence="15 19" id="KW-0520">NAD</keyword>
<dbReference type="EMBL" id="CP036271">
    <property type="protein sequence ID" value="QDT52827.1"/>
    <property type="molecule type" value="Genomic_DNA"/>
</dbReference>
<keyword evidence="17 19" id="KW-0456">Lyase</keyword>
<dbReference type="InParanoid" id="A0A517S9M4"/>
<comment type="cofactor">
    <cofactor evidence="3">
        <name>Zn(2+)</name>
        <dbReference type="ChEBI" id="CHEBI:29105"/>
    </cofactor>
</comment>
<feature type="binding site" evidence="19">
    <location>
        <begin position="115"/>
        <end position="119"/>
    </location>
    <ligand>
        <name>NAD(+)</name>
        <dbReference type="ChEBI" id="CHEBI:57540"/>
    </ligand>
</feature>
<evidence type="ECO:0000259" key="21">
    <source>
        <dbReference type="Pfam" id="PF24621"/>
    </source>
</evidence>
<dbReference type="GO" id="GO:0003856">
    <property type="term" value="F:3-dehydroquinate synthase activity"/>
    <property type="evidence" value="ECO:0007669"/>
    <property type="project" value="UniProtKB-UniRule"/>
</dbReference>
<dbReference type="GO" id="GO:0008652">
    <property type="term" value="P:amino acid biosynthetic process"/>
    <property type="evidence" value="ECO:0007669"/>
    <property type="project" value="UniProtKB-KW"/>
</dbReference>
<evidence type="ECO:0000256" key="2">
    <source>
        <dbReference type="ARBA" id="ARBA00001911"/>
    </source>
</evidence>
<dbReference type="SUPFAM" id="SSF56796">
    <property type="entry name" value="Dehydroquinate synthase-like"/>
    <property type="match status" value="1"/>
</dbReference>
<keyword evidence="14 19" id="KW-0862">Zinc</keyword>
<dbReference type="PIRSF" id="PIRSF001455">
    <property type="entry name" value="DHQ_synth"/>
    <property type="match status" value="1"/>
</dbReference>
<evidence type="ECO:0000313" key="22">
    <source>
        <dbReference type="EMBL" id="QDT52827.1"/>
    </source>
</evidence>
<dbReference type="AlphaFoldDB" id="A0A517S9M4"/>
<dbReference type="NCBIfam" id="TIGR01357">
    <property type="entry name" value="aroB"/>
    <property type="match status" value="1"/>
</dbReference>
<feature type="binding site" evidence="19">
    <location>
        <begin position="179"/>
        <end position="182"/>
    </location>
    <ligand>
        <name>NAD(+)</name>
        <dbReference type="ChEBI" id="CHEBI:57540"/>
    </ligand>
</feature>
<accession>A0A517S9M4</accession>
<dbReference type="GO" id="GO:0000166">
    <property type="term" value="F:nucleotide binding"/>
    <property type="evidence" value="ECO:0007669"/>
    <property type="project" value="UniProtKB-KW"/>
</dbReference>
<evidence type="ECO:0000256" key="5">
    <source>
        <dbReference type="ARBA" id="ARBA00004496"/>
    </source>
</evidence>
<name>A0A517S9M4_9PLAN</name>
<feature type="binding site" evidence="19">
    <location>
        <begin position="139"/>
        <end position="140"/>
    </location>
    <ligand>
        <name>NAD(+)</name>
        <dbReference type="ChEBI" id="CHEBI:57540"/>
    </ligand>
</feature>
<evidence type="ECO:0000256" key="10">
    <source>
        <dbReference type="ARBA" id="ARBA00022490"/>
    </source>
</evidence>
<dbReference type="HAMAP" id="MF_00110">
    <property type="entry name" value="DHQ_synthase"/>
    <property type="match status" value="1"/>
</dbReference>
<keyword evidence="13 19" id="KW-0547">Nucleotide-binding</keyword>
<proteinExistence type="inferred from homology"/>